<name>A0ABP1Q3C3_9HEXA</name>
<organism evidence="1 2">
    <name type="scientific">Orchesella dallaii</name>
    <dbReference type="NCBI Taxonomy" id="48710"/>
    <lineage>
        <taxon>Eukaryota</taxon>
        <taxon>Metazoa</taxon>
        <taxon>Ecdysozoa</taxon>
        <taxon>Arthropoda</taxon>
        <taxon>Hexapoda</taxon>
        <taxon>Collembola</taxon>
        <taxon>Entomobryomorpha</taxon>
        <taxon>Entomobryoidea</taxon>
        <taxon>Orchesellidae</taxon>
        <taxon>Orchesellinae</taxon>
        <taxon>Orchesella</taxon>
    </lineage>
</organism>
<evidence type="ECO:0000313" key="1">
    <source>
        <dbReference type="EMBL" id="CAL8087376.1"/>
    </source>
</evidence>
<protein>
    <submittedName>
        <fullName evidence="1">Uncharacterized protein</fullName>
    </submittedName>
</protein>
<sequence length="184" mass="21277">MAEIRECYRVLCNWCSESSIVNDKNKTKAVYFYKYHNPQSKNLVSNASNALDLNTTKIEVVKKFRYLGVIVDPTLSFSEHFKQVETKMNLALSKMYNFNPFFSPNIVWTKRLFLAVMSIPDFCISISSVHETAQLQKLQSKINIFFLTFFVKSKAKRVKKVTTENSILSGISIKLNLRTIIGRR</sequence>
<comment type="caution">
    <text evidence="1">The sequence shown here is derived from an EMBL/GenBank/DDBJ whole genome shotgun (WGS) entry which is preliminary data.</text>
</comment>
<evidence type="ECO:0000313" key="2">
    <source>
        <dbReference type="Proteomes" id="UP001642540"/>
    </source>
</evidence>
<accession>A0ABP1Q3C3</accession>
<dbReference type="EMBL" id="CAXLJM020000020">
    <property type="protein sequence ID" value="CAL8087376.1"/>
    <property type="molecule type" value="Genomic_DNA"/>
</dbReference>
<gene>
    <name evidence="1" type="ORF">ODALV1_LOCUS6718</name>
</gene>
<reference evidence="1 2" key="1">
    <citation type="submission" date="2024-08" db="EMBL/GenBank/DDBJ databases">
        <authorList>
            <person name="Cucini C."/>
            <person name="Frati F."/>
        </authorList>
    </citation>
    <scope>NUCLEOTIDE SEQUENCE [LARGE SCALE GENOMIC DNA]</scope>
</reference>
<proteinExistence type="predicted"/>
<dbReference type="Proteomes" id="UP001642540">
    <property type="component" value="Unassembled WGS sequence"/>
</dbReference>
<keyword evidence="2" id="KW-1185">Reference proteome</keyword>